<protein>
    <submittedName>
        <fullName evidence="1">Uncharacterized protein</fullName>
    </submittedName>
</protein>
<evidence type="ECO:0000313" key="2">
    <source>
        <dbReference type="Proteomes" id="UP001163835"/>
    </source>
</evidence>
<name>A0ACC1THN3_9AGAR</name>
<proteinExistence type="predicted"/>
<dbReference type="Proteomes" id="UP001163835">
    <property type="component" value="Unassembled WGS sequence"/>
</dbReference>
<comment type="caution">
    <text evidence="1">The sequence shown here is derived from an EMBL/GenBank/DDBJ whole genome shotgun (WGS) entry which is preliminary data.</text>
</comment>
<gene>
    <name evidence="1" type="ORF">F5876DRAFT_53687</name>
</gene>
<feature type="non-terminal residue" evidence="1">
    <location>
        <position position="229"/>
    </location>
</feature>
<keyword evidence="2" id="KW-1185">Reference proteome</keyword>
<accession>A0ACC1THN3</accession>
<organism evidence="1 2">
    <name type="scientific">Lentinula aff. lateritia</name>
    <dbReference type="NCBI Taxonomy" id="2804960"/>
    <lineage>
        <taxon>Eukaryota</taxon>
        <taxon>Fungi</taxon>
        <taxon>Dikarya</taxon>
        <taxon>Basidiomycota</taxon>
        <taxon>Agaricomycotina</taxon>
        <taxon>Agaricomycetes</taxon>
        <taxon>Agaricomycetidae</taxon>
        <taxon>Agaricales</taxon>
        <taxon>Marasmiineae</taxon>
        <taxon>Omphalotaceae</taxon>
        <taxon>Lentinula</taxon>
    </lineage>
</organism>
<evidence type="ECO:0000313" key="1">
    <source>
        <dbReference type="EMBL" id="KAJ3804182.1"/>
    </source>
</evidence>
<sequence>MLEEEIFARSHAASQSSSKLVFISPPNKDTSFVLPDPESLTSANCGQFALKTTAPANREFLEHEAWFCGAVIQLRLMPRGDGDEASILEDYALDALTSLNQHKKSQWIQQIGNRFFVVPIRKQLFQDLKQWFGRILAVPGMEEAMENHLRSSHDDGILRDIRDSPVFKEIPGPDGKPFMQLDENSHDLPVMFSLGYDAFHPFHFSNEKSHISSTAIYMVNLCLPEHLRY</sequence>
<dbReference type="EMBL" id="MU796218">
    <property type="protein sequence ID" value="KAJ3804182.1"/>
    <property type="molecule type" value="Genomic_DNA"/>
</dbReference>
<reference evidence="1" key="1">
    <citation type="submission" date="2022-09" db="EMBL/GenBank/DDBJ databases">
        <title>A Global Phylogenomic Analysis of the Shiitake Genus Lentinula.</title>
        <authorList>
            <consortium name="DOE Joint Genome Institute"/>
            <person name="Sierra-Patev S."/>
            <person name="Min B."/>
            <person name="Naranjo-Ortiz M."/>
            <person name="Looney B."/>
            <person name="Konkel Z."/>
            <person name="Slot J.C."/>
            <person name="Sakamoto Y."/>
            <person name="Steenwyk J.L."/>
            <person name="Rokas A."/>
            <person name="Carro J."/>
            <person name="Camarero S."/>
            <person name="Ferreira P."/>
            <person name="Molpeceres G."/>
            <person name="Ruiz-Duenas F.J."/>
            <person name="Serrano A."/>
            <person name="Henrissat B."/>
            <person name="Drula E."/>
            <person name="Hughes K.W."/>
            <person name="Mata J.L."/>
            <person name="Ishikawa N.K."/>
            <person name="Vargas-Isla R."/>
            <person name="Ushijima S."/>
            <person name="Smith C.A."/>
            <person name="Ahrendt S."/>
            <person name="Andreopoulos W."/>
            <person name="He G."/>
            <person name="Labutti K."/>
            <person name="Lipzen A."/>
            <person name="Ng V."/>
            <person name="Riley R."/>
            <person name="Sandor L."/>
            <person name="Barry K."/>
            <person name="Martinez A.T."/>
            <person name="Xiao Y."/>
            <person name="Gibbons J.G."/>
            <person name="Terashima K."/>
            <person name="Grigoriev I.V."/>
            <person name="Hibbett D.S."/>
        </authorList>
    </citation>
    <scope>NUCLEOTIDE SEQUENCE</scope>
    <source>
        <strain evidence="1">TMI1499</strain>
    </source>
</reference>